<name>A0A3P3DVZ1_9RHOB</name>
<accession>A0A3P3DVZ1</accession>
<dbReference type="Pfam" id="PF02481">
    <property type="entry name" value="DNA_processg_A"/>
    <property type="match status" value="1"/>
</dbReference>
<comment type="similarity">
    <text evidence="1">Belongs to the DprA/Smf family.</text>
</comment>
<dbReference type="GO" id="GO:0009294">
    <property type="term" value="P:DNA-mediated transformation"/>
    <property type="evidence" value="ECO:0007669"/>
    <property type="project" value="InterPro"/>
</dbReference>
<dbReference type="Proteomes" id="UP000282125">
    <property type="component" value="Unassembled WGS sequence"/>
</dbReference>
<proteinExistence type="inferred from homology"/>
<evidence type="ECO:0000259" key="3">
    <source>
        <dbReference type="Pfam" id="PF02481"/>
    </source>
</evidence>
<dbReference type="EMBL" id="RRAZ01000005">
    <property type="protein sequence ID" value="RRH76858.1"/>
    <property type="molecule type" value="Genomic_DNA"/>
</dbReference>
<feature type="domain" description="DprA winged helix" evidence="4">
    <location>
        <begin position="324"/>
        <end position="383"/>
    </location>
</feature>
<sequence>MEQRLLSSTTPFTPPTAEDDRLSWLRLIRSPRVGPVTFHRLLSEHGSAAAALEALPGIAAAAGACDYAPCPPKLAEDELRKGARAGLRLLRHGEADYPATLSTLSDAPPVLWIAGSLLPLRAPALAIVGARNASSAGLRLARELAQDLANAGFMICSRLARGIDRAAHEGAGPSRTIAVLAGGADCPWPEENLDIARLIARHGTLLSEQPPGMKPMTRHFPLRNRLISGLSRAVIVTEAAQRSGSLITARNALDQEREVLVVPGHPLDPRAEGCNMLLRDGATLIRHAGDVLEVTGRPPPRNPLPQSARPSPAGGGAAIARAMAATAQRRPGPSLRERILTLLSPAPVAEDQLLRQLGIPPAELAPALLHLELENAVERRPGGLLCSAATTGSTRQR</sequence>
<evidence type="ECO:0000313" key="6">
    <source>
        <dbReference type="Proteomes" id="UP000282125"/>
    </source>
</evidence>
<evidence type="ECO:0000256" key="1">
    <source>
        <dbReference type="ARBA" id="ARBA00006525"/>
    </source>
</evidence>
<dbReference type="InterPro" id="IPR036388">
    <property type="entry name" value="WH-like_DNA-bd_sf"/>
</dbReference>
<dbReference type="InterPro" id="IPR041614">
    <property type="entry name" value="DprA_WH"/>
</dbReference>
<dbReference type="Pfam" id="PF17782">
    <property type="entry name" value="WHD_DprA"/>
    <property type="match status" value="1"/>
</dbReference>
<reference evidence="5 6" key="1">
    <citation type="submission" date="2018-11" db="EMBL/GenBank/DDBJ databases">
        <title>Gemmobacter sp. nov., YIM 102744-1 draft genome.</title>
        <authorList>
            <person name="Li G."/>
            <person name="Jiang Y."/>
        </authorList>
    </citation>
    <scope>NUCLEOTIDE SEQUENCE [LARGE SCALE GENOMIC DNA]</scope>
    <source>
        <strain evidence="5 6">YIM 102744-1</strain>
    </source>
</reference>
<dbReference type="PANTHER" id="PTHR43022">
    <property type="entry name" value="PROTEIN SMF"/>
    <property type="match status" value="1"/>
</dbReference>
<feature type="region of interest" description="Disordered" evidence="2">
    <location>
        <begin position="295"/>
        <end position="315"/>
    </location>
</feature>
<dbReference type="OrthoDB" id="9785707at2"/>
<dbReference type="AlphaFoldDB" id="A0A3P3DVZ1"/>
<feature type="domain" description="Smf/DprA SLOG" evidence="3">
    <location>
        <begin position="89"/>
        <end position="294"/>
    </location>
</feature>
<dbReference type="RefSeq" id="WP_124963803.1">
    <property type="nucleotide sequence ID" value="NZ_RRAZ01000005.1"/>
</dbReference>
<protein>
    <submittedName>
        <fullName evidence="5">DNA-protecting protein DprA</fullName>
    </submittedName>
</protein>
<gene>
    <name evidence="5" type="primary">dprA</name>
    <name evidence="5" type="ORF">EG244_04415</name>
</gene>
<dbReference type="NCBIfam" id="TIGR00732">
    <property type="entry name" value="dprA"/>
    <property type="match status" value="1"/>
</dbReference>
<dbReference type="Pfam" id="PF21102">
    <property type="entry name" value="DprA_N"/>
    <property type="match status" value="1"/>
</dbReference>
<dbReference type="SUPFAM" id="SSF102405">
    <property type="entry name" value="MCP/YpsA-like"/>
    <property type="match status" value="1"/>
</dbReference>
<keyword evidence="6" id="KW-1185">Reference proteome</keyword>
<organism evidence="5 6">
    <name type="scientific">Falsigemmobacter faecalis</name>
    <dbReference type="NCBI Taxonomy" id="2488730"/>
    <lineage>
        <taxon>Bacteria</taxon>
        <taxon>Pseudomonadati</taxon>
        <taxon>Pseudomonadota</taxon>
        <taxon>Alphaproteobacteria</taxon>
        <taxon>Rhodobacterales</taxon>
        <taxon>Paracoccaceae</taxon>
        <taxon>Falsigemmobacter</taxon>
    </lineage>
</organism>
<evidence type="ECO:0000259" key="4">
    <source>
        <dbReference type="Pfam" id="PF17782"/>
    </source>
</evidence>
<dbReference type="Gene3D" id="3.40.50.450">
    <property type="match status" value="1"/>
</dbReference>
<evidence type="ECO:0000256" key="2">
    <source>
        <dbReference type="SAM" id="MobiDB-lite"/>
    </source>
</evidence>
<dbReference type="PANTHER" id="PTHR43022:SF1">
    <property type="entry name" value="PROTEIN SMF"/>
    <property type="match status" value="1"/>
</dbReference>
<dbReference type="InterPro" id="IPR003488">
    <property type="entry name" value="DprA"/>
</dbReference>
<comment type="caution">
    <text evidence="5">The sequence shown here is derived from an EMBL/GenBank/DDBJ whole genome shotgun (WGS) entry which is preliminary data.</text>
</comment>
<evidence type="ECO:0000313" key="5">
    <source>
        <dbReference type="EMBL" id="RRH76858.1"/>
    </source>
</evidence>
<dbReference type="InterPro" id="IPR057666">
    <property type="entry name" value="DrpA_SLOG"/>
</dbReference>
<dbReference type="Gene3D" id="1.10.10.10">
    <property type="entry name" value="Winged helix-like DNA-binding domain superfamily/Winged helix DNA-binding domain"/>
    <property type="match status" value="1"/>
</dbReference>